<feature type="transmembrane region" description="Helical" evidence="1">
    <location>
        <begin position="6"/>
        <end position="31"/>
    </location>
</feature>
<feature type="transmembrane region" description="Helical" evidence="1">
    <location>
        <begin position="78"/>
        <end position="98"/>
    </location>
</feature>
<feature type="non-terminal residue" evidence="2">
    <location>
        <position position="1"/>
    </location>
</feature>
<evidence type="ECO:0000313" key="2">
    <source>
        <dbReference type="EMBL" id="MYM96501.1"/>
    </source>
</evidence>
<protein>
    <recommendedName>
        <fullName evidence="4">SMODS and SLOG-associating 2TM effector domain-containing protein</fullName>
    </recommendedName>
</protein>
<organism evidence="2 3">
    <name type="scientific">Duganella vulcania</name>
    <dbReference type="NCBI Taxonomy" id="2692166"/>
    <lineage>
        <taxon>Bacteria</taxon>
        <taxon>Pseudomonadati</taxon>
        <taxon>Pseudomonadota</taxon>
        <taxon>Betaproteobacteria</taxon>
        <taxon>Burkholderiales</taxon>
        <taxon>Oxalobacteraceae</taxon>
        <taxon>Telluria group</taxon>
        <taxon>Duganella</taxon>
    </lineage>
</organism>
<dbReference type="Proteomes" id="UP000447355">
    <property type="component" value="Unassembled WGS sequence"/>
</dbReference>
<reference evidence="2" key="1">
    <citation type="submission" date="2019-12" db="EMBL/GenBank/DDBJ databases">
        <title>Novel species isolated from a subtropical stream in China.</title>
        <authorList>
            <person name="Lu H."/>
        </authorList>
    </citation>
    <scope>NUCLEOTIDE SEQUENCE [LARGE SCALE GENOMIC DNA]</scope>
    <source>
        <strain evidence="2">FT81W</strain>
    </source>
</reference>
<keyword evidence="1" id="KW-1133">Transmembrane helix</keyword>
<name>A0A845GR65_9BURK</name>
<keyword evidence="1" id="KW-0812">Transmembrane</keyword>
<evidence type="ECO:0000313" key="3">
    <source>
        <dbReference type="Proteomes" id="UP000447355"/>
    </source>
</evidence>
<keyword evidence="1" id="KW-0472">Membrane</keyword>
<comment type="caution">
    <text evidence="2">The sequence shown here is derived from an EMBL/GenBank/DDBJ whole genome shotgun (WGS) entry which is preliminary data.</text>
</comment>
<proteinExistence type="predicted"/>
<dbReference type="RefSeq" id="WP_161085515.1">
    <property type="nucleotide sequence ID" value="NZ_WWCX01000046.1"/>
</dbReference>
<gene>
    <name evidence="2" type="ORF">GTP90_21825</name>
</gene>
<evidence type="ECO:0000256" key="1">
    <source>
        <dbReference type="SAM" id="Phobius"/>
    </source>
</evidence>
<evidence type="ECO:0008006" key="4">
    <source>
        <dbReference type="Google" id="ProtNLM"/>
    </source>
</evidence>
<dbReference type="EMBL" id="WWCX01000046">
    <property type="protein sequence ID" value="MYM96501.1"/>
    <property type="molecule type" value="Genomic_DNA"/>
</dbReference>
<feature type="transmembrane region" description="Helical" evidence="1">
    <location>
        <begin position="195"/>
        <end position="218"/>
    </location>
</feature>
<dbReference type="AlphaFoldDB" id="A0A845GR65"/>
<accession>A0A845GR65</accession>
<feature type="transmembrane region" description="Helical" evidence="1">
    <location>
        <begin position="224"/>
        <end position="248"/>
    </location>
</feature>
<sequence>RAAGHAYLASLALPGVATLPAGIGLGLEPLLRAFCAVDVLAERSKRYWSYRWRLLASAAVLAAASSSLRLLSPAHGDLIESLAFAAGACGAVAIYLWVALSRQRNAYLDYRALAEGLRFQMYWLCAGEPALVTDHYVHKYSGEIGWVRHALDACLVAHPVSGLPALRVVRGWIADQLAYLNGNGNRRRRRHHTRAVAIGNDLLLSGLLCAAAALTLVLTSGRSYASLLALLLSGMKLATGVGAAWLSLNNKMGHGDTLAQADQLRGLYGRARVALEEIEAGAGSSAEKERHARDLLFALGKAVLEENAGWLAAHQQRRLSWHGK</sequence>